<keyword evidence="2" id="KW-1185">Reference proteome</keyword>
<evidence type="ECO:0000313" key="2">
    <source>
        <dbReference type="Proteomes" id="UP001139450"/>
    </source>
</evidence>
<evidence type="ECO:0000313" key="1">
    <source>
        <dbReference type="EMBL" id="MCJ8208751.1"/>
    </source>
</evidence>
<dbReference type="EMBL" id="JALJEJ010000001">
    <property type="protein sequence ID" value="MCJ8208751.1"/>
    <property type="molecule type" value="Genomic_DNA"/>
</dbReference>
<accession>A0A9X1X0X7</accession>
<dbReference type="InterPro" id="IPR024992">
    <property type="entry name" value="DUF3891"/>
</dbReference>
<dbReference type="RefSeq" id="WP_245128579.1">
    <property type="nucleotide sequence ID" value="NZ_JALJEJ010000001.1"/>
</dbReference>
<protein>
    <submittedName>
        <fullName evidence="1">DUF3891 family protein</fullName>
    </submittedName>
</protein>
<reference evidence="1" key="1">
    <citation type="submission" date="2022-04" db="EMBL/GenBank/DDBJ databases">
        <title>Mucilaginibacter sp. RS28 isolated from freshwater.</title>
        <authorList>
            <person name="Ko S.-R."/>
        </authorList>
    </citation>
    <scope>NUCLEOTIDE SEQUENCE</scope>
    <source>
        <strain evidence="1">RS28</strain>
    </source>
</reference>
<dbReference type="AlphaFoldDB" id="A0A9X1X0X7"/>
<proteinExistence type="predicted"/>
<name>A0A9X1X0X7_9SPHI</name>
<dbReference type="Pfam" id="PF13030">
    <property type="entry name" value="DUF3891"/>
    <property type="match status" value="1"/>
</dbReference>
<comment type="caution">
    <text evidence="1">The sequence shown here is derived from an EMBL/GenBank/DDBJ whole genome shotgun (WGS) entry which is preliminary data.</text>
</comment>
<gene>
    <name evidence="1" type="ORF">MUY27_03465</name>
</gene>
<organism evidence="1 2">
    <name type="scientific">Mucilaginibacter straminoryzae</name>
    <dbReference type="NCBI Taxonomy" id="2932774"/>
    <lineage>
        <taxon>Bacteria</taxon>
        <taxon>Pseudomonadati</taxon>
        <taxon>Bacteroidota</taxon>
        <taxon>Sphingobacteriia</taxon>
        <taxon>Sphingobacteriales</taxon>
        <taxon>Sphingobacteriaceae</taxon>
        <taxon>Mucilaginibacter</taxon>
    </lineage>
</organism>
<dbReference type="Proteomes" id="UP001139450">
    <property type="component" value="Unassembled WGS sequence"/>
</dbReference>
<sequence>MIVNYTEQGWQVITQRAHGLLAAQFAMQWEVAKCPSRWTETIVMIAGHDDAQTELREEDLLTPAGGPVDYAMKVYEADRAQRMLDFAFSRGRYSALLASMHMTFLYRKEHEKPEVQQFLKEQKKLQDKWCHQLNINRKEADSIYGLLEWCDALSLLLCKGDIQPEQRLTEISKGDDDRQYTVCESKDGHLCVSPWPFEADKFEVYLETRCIRQLQFKTPAEFKQCFLDAEVIEKRWTLAKK</sequence>